<dbReference type="InterPro" id="IPR036282">
    <property type="entry name" value="Glutathione-S-Trfase_C_sf"/>
</dbReference>
<dbReference type="SFLD" id="SFLDS00019">
    <property type="entry name" value="Glutathione_Transferase_(cytos"/>
    <property type="match status" value="1"/>
</dbReference>
<dbReference type="InterPro" id="IPR036249">
    <property type="entry name" value="Thioredoxin-like_sf"/>
</dbReference>
<protein>
    <submittedName>
        <fullName evidence="3">Glutathione S-transferase family protein</fullName>
    </submittedName>
</protein>
<dbReference type="InterPro" id="IPR004045">
    <property type="entry name" value="Glutathione_S-Trfase_N"/>
</dbReference>
<evidence type="ECO:0000259" key="2">
    <source>
        <dbReference type="PROSITE" id="PS50405"/>
    </source>
</evidence>
<name>A0ABU7LUY2_9PROT</name>
<gene>
    <name evidence="3" type="ORF">V0U35_01665</name>
</gene>
<comment type="caution">
    <text evidence="3">The sequence shown here is derived from an EMBL/GenBank/DDBJ whole genome shotgun (WGS) entry which is preliminary data.</text>
</comment>
<dbReference type="Gene3D" id="3.40.30.10">
    <property type="entry name" value="Glutaredoxin"/>
    <property type="match status" value="1"/>
</dbReference>
<dbReference type="Pfam" id="PF13409">
    <property type="entry name" value="GST_N_2"/>
    <property type="match status" value="1"/>
</dbReference>
<dbReference type="SFLD" id="SFLDG00358">
    <property type="entry name" value="Main_(cytGST)"/>
    <property type="match status" value="1"/>
</dbReference>
<dbReference type="Pfam" id="PF00043">
    <property type="entry name" value="GST_C"/>
    <property type="match status" value="1"/>
</dbReference>
<dbReference type="PANTHER" id="PTHR44051">
    <property type="entry name" value="GLUTATHIONE S-TRANSFERASE-RELATED"/>
    <property type="match status" value="1"/>
</dbReference>
<dbReference type="EMBL" id="JAZDRO010000001">
    <property type="protein sequence ID" value="MEE2565371.1"/>
    <property type="molecule type" value="Genomic_DNA"/>
</dbReference>
<sequence>MTATPDLVLYHGPNSRSLRARWMLEEMGLPYTLEPVAFDRRPIGDDAYGEIHPLRKVPVLRDGADLVRDSIAIMEYLAARHGPTDLVLTPAEAEYGRFLEFLQFGEAGMLMPLNLVVAHTALLPEDQRNPSLAKWGRMECDKLLNFIETTGLAGGREYLAGGRFTAADISVGYSVYLLKILRQFDRSATGVDAWFKRITARDAWKRASAT</sequence>
<evidence type="ECO:0000259" key="1">
    <source>
        <dbReference type="PROSITE" id="PS50404"/>
    </source>
</evidence>
<dbReference type="Gene3D" id="1.20.1050.10">
    <property type="match status" value="1"/>
</dbReference>
<dbReference type="InterPro" id="IPR040079">
    <property type="entry name" value="Glutathione_S-Trfase"/>
</dbReference>
<dbReference type="PANTHER" id="PTHR44051:SF21">
    <property type="entry name" value="GLUTATHIONE S-TRANSFERASE FAMILY PROTEIN"/>
    <property type="match status" value="1"/>
</dbReference>
<reference evidence="3 4" key="1">
    <citation type="submission" date="2024-01" db="EMBL/GenBank/DDBJ databases">
        <title>Hyphobacterium bacterium isolated from marine sediment.</title>
        <authorList>
            <person name="Zhao S."/>
        </authorList>
    </citation>
    <scope>NUCLEOTIDE SEQUENCE [LARGE SCALE GENOMIC DNA]</scope>
    <source>
        <strain evidence="3 4">Y60-23</strain>
    </source>
</reference>
<feature type="domain" description="GST C-terminal" evidence="2">
    <location>
        <begin position="91"/>
        <end position="210"/>
    </location>
</feature>
<dbReference type="PROSITE" id="PS50405">
    <property type="entry name" value="GST_CTER"/>
    <property type="match status" value="1"/>
</dbReference>
<feature type="domain" description="GST N-terminal" evidence="1">
    <location>
        <begin position="4"/>
        <end position="85"/>
    </location>
</feature>
<dbReference type="SFLD" id="SFLDG01150">
    <property type="entry name" value="Main.1:_Beta-like"/>
    <property type="match status" value="1"/>
</dbReference>
<dbReference type="SUPFAM" id="SSF52833">
    <property type="entry name" value="Thioredoxin-like"/>
    <property type="match status" value="1"/>
</dbReference>
<organism evidence="3 4">
    <name type="scientific">Hyphobacterium marinum</name>
    <dbReference type="NCBI Taxonomy" id="3116574"/>
    <lineage>
        <taxon>Bacteria</taxon>
        <taxon>Pseudomonadati</taxon>
        <taxon>Pseudomonadota</taxon>
        <taxon>Alphaproteobacteria</taxon>
        <taxon>Maricaulales</taxon>
        <taxon>Maricaulaceae</taxon>
        <taxon>Hyphobacterium</taxon>
    </lineage>
</organism>
<keyword evidence="4" id="KW-1185">Reference proteome</keyword>
<evidence type="ECO:0000313" key="3">
    <source>
        <dbReference type="EMBL" id="MEE2565371.1"/>
    </source>
</evidence>
<evidence type="ECO:0000313" key="4">
    <source>
        <dbReference type="Proteomes" id="UP001310692"/>
    </source>
</evidence>
<dbReference type="SUPFAM" id="SSF47616">
    <property type="entry name" value="GST C-terminal domain-like"/>
    <property type="match status" value="1"/>
</dbReference>
<proteinExistence type="predicted"/>
<dbReference type="InterPro" id="IPR004046">
    <property type="entry name" value="GST_C"/>
</dbReference>
<accession>A0ABU7LUY2</accession>
<dbReference type="PROSITE" id="PS50404">
    <property type="entry name" value="GST_NTER"/>
    <property type="match status" value="1"/>
</dbReference>
<dbReference type="CDD" id="cd03046">
    <property type="entry name" value="GST_N_GTT1_like"/>
    <property type="match status" value="1"/>
</dbReference>
<dbReference type="InterPro" id="IPR010987">
    <property type="entry name" value="Glutathione-S-Trfase_C-like"/>
</dbReference>
<dbReference type="RefSeq" id="WP_330194908.1">
    <property type="nucleotide sequence ID" value="NZ_JAZDRO010000001.1"/>
</dbReference>
<dbReference type="Proteomes" id="UP001310692">
    <property type="component" value="Unassembled WGS sequence"/>
</dbReference>